<keyword evidence="1" id="KW-1133">Transmembrane helix</keyword>
<dbReference type="Proteomes" id="UP000049455">
    <property type="component" value="Unassembled WGS sequence"/>
</dbReference>
<proteinExistence type="predicted"/>
<accession>A0A0M7BAF7</accession>
<keyword evidence="3" id="KW-1185">Reference proteome</keyword>
<feature type="transmembrane region" description="Helical" evidence="1">
    <location>
        <begin position="35"/>
        <end position="52"/>
    </location>
</feature>
<dbReference type="STRING" id="313367.JSE7799_02448"/>
<reference evidence="2 3" key="1">
    <citation type="submission" date="2015-09" db="EMBL/GenBank/DDBJ databases">
        <authorList>
            <person name="Jackson K.R."/>
            <person name="Lunt B.L."/>
            <person name="Fisher J.N.B."/>
            <person name="Gardner A.V."/>
            <person name="Bailey M.E."/>
            <person name="Deus L.M."/>
            <person name="Earl A.S."/>
            <person name="Gibby P.D."/>
            <person name="Hartmann K.A."/>
            <person name="Liu J.E."/>
            <person name="Manci A.M."/>
            <person name="Nielsen D.A."/>
            <person name="Solomon M.B."/>
            <person name="Breakwell D.P."/>
            <person name="Burnett S.H."/>
            <person name="Grose J.H."/>
        </authorList>
    </citation>
    <scope>NUCLEOTIDE SEQUENCE [LARGE SCALE GENOMIC DNA]</scope>
    <source>
        <strain evidence="2 3">CECT 7799</strain>
    </source>
</reference>
<keyword evidence="1" id="KW-0812">Transmembrane</keyword>
<gene>
    <name evidence="2" type="ORF">JSE7799_02448</name>
</gene>
<feature type="transmembrane region" description="Helical" evidence="1">
    <location>
        <begin position="6"/>
        <end position="23"/>
    </location>
</feature>
<name>A0A0M7BAF7_9RHOB</name>
<dbReference type="EMBL" id="CYPR01000161">
    <property type="protein sequence ID" value="CUH39720.1"/>
    <property type="molecule type" value="Genomic_DNA"/>
</dbReference>
<protein>
    <submittedName>
        <fullName evidence="2">Uncharacterized protein</fullName>
    </submittedName>
</protein>
<keyword evidence="1" id="KW-0472">Membrane</keyword>
<organism evidence="2 3">
    <name type="scientific">Jannaschia seosinensis</name>
    <dbReference type="NCBI Taxonomy" id="313367"/>
    <lineage>
        <taxon>Bacteria</taxon>
        <taxon>Pseudomonadati</taxon>
        <taxon>Pseudomonadota</taxon>
        <taxon>Alphaproteobacteria</taxon>
        <taxon>Rhodobacterales</taxon>
        <taxon>Roseobacteraceae</taxon>
        <taxon>Jannaschia</taxon>
    </lineage>
</organism>
<evidence type="ECO:0000256" key="1">
    <source>
        <dbReference type="SAM" id="Phobius"/>
    </source>
</evidence>
<dbReference type="AlphaFoldDB" id="A0A0M7BAF7"/>
<evidence type="ECO:0000313" key="3">
    <source>
        <dbReference type="Proteomes" id="UP000049455"/>
    </source>
</evidence>
<evidence type="ECO:0000313" key="2">
    <source>
        <dbReference type="EMBL" id="CUH39720.1"/>
    </source>
</evidence>
<dbReference type="RefSeq" id="WP_055663875.1">
    <property type="nucleotide sequence ID" value="NZ_CYPR01000161.1"/>
</dbReference>
<sequence>MTPRTAQTVADVIAIAVAVFFIVSPSFEGMPGRQVMNAVAIFVIGLSLWRLWRRHRSGT</sequence>